<dbReference type="GO" id="GO:0005829">
    <property type="term" value="C:cytosol"/>
    <property type="evidence" value="ECO:0007669"/>
    <property type="project" value="TreeGrafter"/>
</dbReference>
<dbReference type="AlphaFoldDB" id="A0A2I2KSR3"/>
<evidence type="ECO:0000313" key="3">
    <source>
        <dbReference type="EMBL" id="SNQ48702.1"/>
    </source>
</evidence>
<proteinExistence type="predicted"/>
<dbReference type="InterPro" id="IPR029039">
    <property type="entry name" value="Flavoprotein-like_sf"/>
</dbReference>
<dbReference type="GO" id="GO:0016491">
    <property type="term" value="F:oxidoreductase activity"/>
    <property type="evidence" value="ECO:0007669"/>
    <property type="project" value="InterPro"/>
</dbReference>
<reference evidence="3 4" key="1">
    <citation type="submission" date="2017-06" db="EMBL/GenBank/DDBJ databases">
        <authorList>
            <person name="Kim H.J."/>
            <person name="Triplett B.A."/>
        </authorList>
    </citation>
    <scope>NUCLEOTIDE SEQUENCE [LARGE SCALE GENOMIC DNA]</scope>
    <source>
        <strain evidence="3">FRACA_ARgP5</strain>
    </source>
</reference>
<protein>
    <submittedName>
        <fullName evidence="3">Putative flavoprotein</fullName>
    </submittedName>
</protein>
<dbReference type="InterPro" id="IPR005025">
    <property type="entry name" value="FMN_Rdtase-like_dom"/>
</dbReference>
<dbReference type="Pfam" id="PF03358">
    <property type="entry name" value="FMN_red"/>
    <property type="match status" value="1"/>
</dbReference>
<dbReference type="InterPro" id="IPR050712">
    <property type="entry name" value="NAD(P)H-dep_reductase"/>
</dbReference>
<feature type="compositionally biased region" description="Low complexity" evidence="1">
    <location>
        <begin position="1"/>
        <end position="19"/>
    </location>
</feature>
<dbReference type="EMBL" id="FZMO01000190">
    <property type="protein sequence ID" value="SNQ48702.1"/>
    <property type="molecule type" value="Genomic_DNA"/>
</dbReference>
<evidence type="ECO:0000313" key="4">
    <source>
        <dbReference type="Proteomes" id="UP000234331"/>
    </source>
</evidence>
<name>A0A2I2KSR3_9ACTN</name>
<dbReference type="Proteomes" id="UP000234331">
    <property type="component" value="Unassembled WGS sequence"/>
</dbReference>
<evidence type="ECO:0000256" key="1">
    <source>
        <dbReference type="SAM" id="MobiDB-lite"/>
    </source>
</evidence>
<dbReference type="RefSeq" id="WP_341477230.1">
    <property type="nucleotide sequence ID" value="NZ_FZMO01000190.1"/>
</dbReference>
<organism evidence="3 4">
    <name type="scientific">Frankia canadensis</name>
    <dbReference type="NCBI Taxonomy" id="1836972"/>
    <lineage>
        <taxon>Bacteria</taxon>
        <taxon>Bacillati</taxon>
        <taxon>Actinomycetota</taxon>
        <taxon>Actinomycetes</taxon>
        <taxon>Frankiales</taxon>
        <taxon>Frankiaceae</taxon>
        <taxon>Frankia</taxon>
    </lineage>
</organism>
<feature type="region of interest" description="Disordered" evidence="1">
    <location>
        <begin position="81"/>
        <end position="117"/>
    </location>
</feature>
<feature type="compositionally biased region" description="Polar residues" evidence="1">
    <location>
        <begin position="97"/>
        <end position="113"/>
    </location>
</feature>
<feature type="region of interest" description="Disordered" evidence="1">
    <location>
        <begin position="1"/>
        <end position="29"/>
    </location>
</feature>
<dbReference type="PANTHER" id="PTHR30543:SF21">
    <property type="entry name" value="NAD(P)H-DEPENDENT FMN REDUCTASE LOT6"/>
    <property type="match status" value="1"/>
</dbReference>
<gene>
    <name evidence="3" type="ORF">FRACA_270019</name>
</gene>
<keyword evidence="4" id="KW-1185">Reference proteome</keyword>
<dbReference type="GO" id="GO:0010181">
    <property type="term" value="F:FMN binding"/>
    <property type="evidence" value="ECO:0007669"/>
    <property type="project" value="TreeGrafter"/>
</dbReference>
<dbReference type="PANTHER" id="PTHR30543">
    <property type="entry name" value="CHROMATE REDUCTASE"/>
    <property type="match status" value="1"/>
</dbReference>
<accession>A0A2I2KSR3</accession>
<dbReference type="Gene3D" id="3.40.50.360">
    <property type="match status" value="1"/>
</dbReference>
<dbReference type="SUPFAM" id="SSF52218">
    <property type="entry name" value="Flavoproteins"/>
    <property type="match status" value="1"/>
</dbReference>
<evidence type="ECO:0000259" key="2">
    <source>
        <dbReference type="Pfam" id="PF03358"/>
    </source>
</evidence>
<feature type="domain" description="NADPH-dependent FMN reductase-like" evidence="2">
    <location>
        <begin position="37"/>
        <end position="200"/>
    </location>
</feature>
<sequence length="247" mass="25534">MTSATTTTPDAATPHAAAHLGDPRPGGVGEAPRPLTLAVLLGSVRAGRLGPTVAAWFATLAQRRDDVRLDLVDPAALPHIASPAAGSVSPGDPGTNDAGTNDAGTNDVGTNDVGTPATRETVGRRLAAADGFVVVTPEYNHSYPAALKHLIDDYRQEWYAKPVGFVSYGGVSGGLRAVEHLRAVFAEQHAVTVRDSVSLHGVSAADFADGGRVAADGGTAAAVDLLLDRMSWWGRALRVARDSEPYA</sequence>